<gene>
    <name evidence="1" type="ORF">MTBPR1_10002</name>
</gene>
<evidence type="ECO:0000313" key="2">
    <source>
        <dbReference type="Proteomes" id="UP000231658"/>
    </source>
</evidence>
<name>A0A1C3RBW8_9PROT</name>
<sequence>MFYTFWLSQYCNIYWWLKKSKALKIPQAVRKSIHIYDVCTNCLS</sequence>
<evidence type="ECO:0000313" key="1">
    <source>
        <dbReference type="EMBL" id="SCA54755.1"/>
    </source>
</evidence>
<proteinExistence type="predicted"/>
<dbReference type="AlphaFoldDB" id="A0A1C3RBW8"/>
<organism evidence="1 2">
    <name type="scientific">Candidatus Terasakiella magnetica</name>
    <dbReference type="NCBI Taxonomy" id="1867952"/>
    <lineage>
        <taxon>Bacteria</taxon>
        <taxon>Pseudomonadati</taxon>
        <taxon>Pseudomonadota</taxon>
        <taxon>Alphaproteobacteria</taxon>
        <taxon>Rhodospirillales</taxon>
        <taxon>Terasakiellaceae</taxon>
        <taxon>Terasakiella</taxon>
    </lineage>
</organism>
<protein>
    <submittedName>
        <fullName evidence="1">Uncharacterized protein</fullName>
    </submittedName>
</protein>
<keyword evidence="2" id="KW-1185">Reference proteome</keyword>
<dbReference type="Proteomes" id="UP000231658">
    <property type="component" value="Unassembled WGS sequence"/>
</dbReference>
<reference evidence="1 2" key="1">
    <citation type="submission" date="2016-07" db="EMBL/GenBank/DDBJ databases">
        <authorList>
            <person name="Lefevre C.T."/>
        </authorList>
    </citation>
    <scope>NUCLEOTIDE SEQUENCE [LARGE SCALE GENOMIC DNA]</scope>
    <source>
        <strain evidence="1">PR1</strain>
    </source>
</reference>
<accession>A0A1C3RBW8</accession>
<dbReference type="STRING" id="1867952.MTBPR1_10002"/>
<dbReference type="EMBL" id="FLYE01000001">
    <property type="protein sequence ID" value="SCA54755.1"/>
    <property type="molecule type" value="Genomic_DNA"/>
</dbReference>